<dbReference type="Proteomes" id="UP001164100">
    <property type="component" value="Chromosome"/>
</dbReference>
<organism evidence="1 2">
    <name type="scientific">Aliarcobacter cryaerophilus</name>
    <dbReference type="NCBI Taxonomy" id="28198"/>
    <lineage>
        <taxon>Bacteria</taxon>
        <taxon>Pseudomonadati</taxon>
        <taxon>Campylobacterota</taxon>
        <taxon>Epsilonproteobacteria</taxon>
        <taxon>Campylobacterales</taxon>
        <taxon>Arcobacteraceae</taxon>
        <taxon>Aliarcobacter</taxon>
    </lineage>
</organism>
<reference evidence="1" key="1">
    <citation type="journal article" date="2022" name="Front. Microbiol.">
        <title>Species classification and novel plasmid identifications in Arcobacter cryaerophilus and Arcobacter cryaerophilus-like organisms.</title>
        <authorList>
            <person name="Zhou G."/>
            <person name="Wang M."/>
            <person name="Wang H."/>
            <person name="Chen X."/>
            <person name="Gu Y."/>
            <person name="Shao Z."/>
            <person name="Zhang J."/>
            <person name="Zhang M."/>
        </authorList>
    </citation>
    <scope>NUCLEOTIDE SEQUENCE</scope>
    <source>
        <strain evidence="1">ICDCAC48</strain>
    </source>
</reference>
<proteinExistence type="predicted"/>
<accession>A0AA46NMG5</accession>
<dbReference type="RefSeq" id="WP_263514165.1">
    <property type="nucleotide sequence ID" value="NZ_CP099556.1"/>
</dbReference>
<evidence type="ECO:0000313" key="2">
    <source>
        <dbReference type="Proteomes" id="UP001164100"/>
    </source>
</evidence>
<dbReference type="EMBL" id="CP099556">
    <property type="protein sequence ID" value="UYF42551.1"/>
    <property type="molecule type" value="Genomic_DNA"/>
</dbReference>
<protein>
    <submittedName>
        <fullName evidence="1">Uncharacterized protein</fullName>
    </submittedName>
</protein>
<name>A0AA46NMG5_9BACT</name>
<evidence type="ECO:0000313" key="1">
    <source>
        <dbReference type="EMBL" id="UYF42551.1"/>
    </source>
</evidence>
<gene>
    <name evidence="1" type="ORF">NGX11_06465</name>
</gene>
<dbReference type="AlphaFoldDB" id="A0AA46NMG5"/>
<sequence length="483" mass="56801">MVKTTFEELKQKLKEETLNTDETKYYLASSSLNKVLLKIEKLYNKTFNKNINIKNTQGIIEIKEYLKIKDNPVSNVKNFNLLNDSVLIEACIRNDIPNKILNTDEKLQVKEMFKLNNLLAKMSNKPVKEVVKEVPKEVVKEVPKEVLKFDFMSKIAEFKILSNQKYISKRDLIDEITKILTPQNLKLLDILSTEELLFIKKDLLEIDLKVKIVVETIERIKTLEYHIKLKEFKEKENEELLKKIEARKNGISEEDINKKPSKTEPIVIEAYLDDFNSSRSRFVMAVMSANNINLSFYNGLIKLINEDETFEEIYFSSNGNSLIFSSKKYLKDIHINTLSSDKVNDILIKQTNNKYFIDDVLNCLSIMHYINTFYNEKEKIEISLENISNIKINNKNDEEIKENTNIVYLTRNQNKKSIRTIRIKKGKRKIEGTFLIRGHWRKQKYLDGTKLIWIEPFWKGFGKDKQRVYKIIKNQSKDKGNIN</sequence>